<accession>A0A1F7WXS1</accession>
<feature type="region of interest" description="Disordered" evidence="1">
    <location>
        <begin position="36"/>
        <end position="55"/>
    </location>
</feature>
<evidence type="ECO:0000256" key="1">
    <source>
        <dbReference type="SAM" id="MobiDB-lite"/>
    </source>
</evidence>
<dbReference type="GO" id="GO:0016209">
    <property type="term" value="F:antioxidant activity"/>
    <property type="evidence" value="ECO:0007669"/>
    <property type="project" value="InterPro"/>
</dbReference>
<evidence type="ECO:0000313" key="3">
    <source>
        <dbReference type="EMBL" id="OGM07457.1"/>
    </source>
</evidence>
<dbReference type="SUPFAM" id="SSF52833">
    <property type="entry name" value="Thioredoxin-like"/>
    <property type="match status" value="1"/>
</dbReference>
<evidence type="ECO:0000313" key="4">
    <source>
        <dbReference type="Proteomes" id="UP000177737"/>
    </source>
</evidence>
<comment type="caution">
    <text evidence="3">The sequence shown here is derived from an EMBL/GenBank/DDBJ whole genome shotgun (WGS) entry which is preliminary data.</text>
</comment>
<dbReference type="Proteomes" id="UP000177737">
    <property type="component" value="Unassembled WGS sequence"/>
</dbReference>
<dbReference type="AlphaFoldDB" id="A0A1F7WXS1"/>
<dbReference type="Pfam" id="PF00578">
    <property type="entry name" value="AhpC-TSA"/>
    <property type="match status" value="1"/>
</dbReference>
<feature type="domain" description="Alkyl hydroperoxide reductase subunit C/ Thiol specific antioxidant" evidence="2">
    <location>
        <begin position="66"/>
        <end position="117"/>
    </location>
</feature>
<proteinExistence type="predicted"/>
<gene>
    <name evidence="3" type="ORF">A2129_00220</name>
</gene>
<dbReference type="InterPro" id="IPR000866">
    <property type="entry name" value="AhpC/TSA"/>
</dbReference>
<dbReference type="InterPro" id="IPR036249">
    <property type="entry name" value="Thioredoxin-like_sf"/>
</dbReference>
<dbReference type="EMBL" id="MGFN01000009">
    <property type="protein sequence ID" value="OGM07457.1"/>
    <property type="molecule type" value="Genomic_DNA"/>
</dbReference>
<protein>
    <recommendedName>
        <fullName evidence="2">Alkyl hydroperoxide reductase subunit C/ Thiol specific antioxidant domain-containing protein</fullName>
    </recommendedName>
</protein>
<dbReference type="Gene3D" id="3.40.30.10">
    <property type="entry name" value="Glutaredoxin"/>
    <property type="match status" value="1"/>
</dbReference>
<name>A0A1F7WXS1_9BACT</name>
<reference evidence="3 4" key="1">
    <citation type="journal article" date="2016" name="Nat. Commun.">
        <title>Thousands of microbial genomes shed light on interconnected biogeochemical processes in an aquifer system.</title>
        <authorList>
            <person name="Anantharaman K."/>
            <person name="Brown C.T."/>
            <person name="Hug L.A."/>
            <person name="Sharon I."/>
            <person name="Castelle C.J."/>
            <person name="Probst A.J."/>
            <person name="Thomas B.C."/>
            <person name="Singh A."/>
            <person name="Wilkins M.J."/>
            <person name="Karaoz U."/>
            <person name="Brodie E.L."/>
            <person name="Williams K.H."/>
            <person name="Hubbard S.S."/>
            <person name="Banfield J.F."/>
        </authorList>
    </citation>
    <scope>NUCLEOTIDE SEQUENCE [LARGE SCALE GENOMIC DNA]</scope>
</reference>
<evidence type="ECO:0000259" key="2">
    <source>
        <dbReference type="Pfam" id="PF00578"/>
    </source>
</evidence>
<sequence>MRKTLIAVAIILAIGGGLFALGTLLAGKGKNNSNLGSNVQGSVVQTDDHHKSPPPADDTVFKSLLGKSAPEFTLEAYDGRRISLKDLKGKNVVIFFTEGAMCYPSCWDQMVAMAKESRLNDDKTISLSKPLTPKTTGLKR</sequence>
<dbReference type="GO" id="GO:0016491">
    <property type="term" value="F:oxidoreductase activity"/>
    <property type="evidence" value="ECO:0007669"/>
    <property type="project" value="InterPro"/>
</dbReference>
<organism evidence="3 4">
    <name type="scientific">Candidatus Woesebacteria bacterium GWC1_42_13</name>
    <dbReference type="NCBI Taxonomy" id="1802475"/>
    <lineage>
        <taxon>Bacteria</taxon>
        <taxon>Candidatus Woeseibacteriota</taxon>
    </lineage>
</organism>